<feature type="compositionally biased region" description="Polar residues" evidence="1">
    <location>
        <begin position="2133"/>
        <end position="2143"/>
    </location>
</feature>
<dbReference type="OrthoDB" id="1562405at2759"/>
<feature type="compositionally biased region" description="Low complexity" evidence="1">
    <location>
        <begin position="1713"/>
        <end position="1724"/>
    </location>
</feature>
<dbReference type="PANTHER" id="PTHR15678">
    <property type="entry name" value="ANTIGEN MLAA-22-RELATED"/>
    <property type="match status" value="1"/>
</dbReference>
<dbReference type="Proteomes" id="UP000245207">
    <property type="component" value="Unassembled WGS sequence"/>
</dbReference>
<name>A0A2U1N5K7_ARTAN</name>
<feature type="region of interest" description="Disordered" evidence="1">
    <location>
        <begin position="1577"/>
        <end position="1606"/>
    </location>
</feature>
<dbReference type="InterPro" id="IPR045167">
    <property type="entry name" value="Hobbit"/>
</dbReference>
<evidence type="ECO:0000313" key="4">
    <source>
        <dbReference type="Proteomes" id="UP000245207"/>
    </source>
</evidence>
<feature type="compositionally biased region" description="Polar residues" evidence="1">
    <location>
        <begin position="2429"/>
        <end position="2452"/>
    </location>
</feature>
<feature type="region of interest" description="Disordered" evidence="1">
    <location>
        <begin position="2194"/>
        <end position="2228"/>
    </location>
</feature>
<dbReference type="SMART" id="SM01214">
    <property type="entry name" value="Fmp27_GFWDK"/>
    <property type="match status" value="1"/>
</dbReference>
<organism evidence="3 4">
    <name type="scientific">Artemisia annua</name>
    <name type="common">Sweet wormwood</name>
    <dbReference type="NCBI Taxonomy" id="35608"/>
    <lineage>
        <taxon>Eukaryota</taxon>
        <taxon>Viridiplantae</taxon>
        <taxon>Streptophyta</taxon>
        <taxon>Embryophyta</taxon>
        <taxon>Tracheophyta</taxon>
        <taxon>Spermatophyta</taxon>
        <taxon>Magnoliopsida</taxon>
        <taxon>eudicotyledons</taxon>
        <taxon>Gunneridae</taxon>
        <taxon>Pentapetalae</taxon>
        <taxon>asterids</taxon>
        <taxon>campanulids</taxon>
        <taxon>Asterales</taxon>
        <taxon>Asteraceae</taxon>
        <taxon>Asteroideae</taxon>
        <taxon>Anthemideae</taxon>
        <taxon>Artemisiinae</taxon>
        <taxon>Artemisia</taxon>
    </lineage>
</organism>
<feature type="region of interest" description="Disordered" evidence="1">
    <location>
        <begin position="2423"/>
        <end position="2457"/>
    </location>
</feature>
<comment type="caution">
    <text evidence="3">The sequence shown here is derived from an EMBL/GenBank/DDBJ whole genome shotgun (WGS) entry which is preliminary data.</text>
</comment>
<gene>
    <name evidence="3" type="ORF">CTI12_AA304470</name>
</gene>
<keyword evidence="4" id="KW-1185">Reference proteome</keyword>
<dbReference type="EMBL" id="PKPP01003564">
    <property type="protein sequence ID" value="PWA68792.1"/>
    <property type="molecule type" value="Genomic_DNA"/>
</dbReference>
<feature type="compositionally biased region" description="Polar residues" evidence="1">
    <location>
        <begin position="1725"/>
        <end position="1737"/>
    </location>
</feature>
<evidence type="ECO:0000256" key="1">
    <source>
        <dbReference type="SAM" id="MobiDB-lite"/>
    </source>
</evidence>
<accession>A0A2U1N5K7</accession>
<feature type="compositionally biased region" description="Low complexity" evidence="1">
    <location>
        <begin position="1738"/>
        <end position="1748"/>
    </location>
</feature>
<feature type="compositionally biased region" description="Basic and acidic residues" evidence="1">
    <location>
        <begin position="1750"/>
        <end position="1759"/>
    </location>
</feature>
<evidence type="ECO:0000259" key="2">
    <source>
        <dbReference type="SMART" id="SM01214"/>
    </source>
</evidence>
<feature type="region of interest" description="Disordered" evidence="1">
    <location>
        <begin position="2099"/>
        <end position="2151"/>
    </location>
</feature>
<feature type="region of interest" description="Disordered" evidence="1">
    <location>
        <begin position="1825"/>
        <end position="1847"/>
    </location>
</feature>
<feature type="domain" description="FMP27/BLTP2/Hobbit GFWDK motif-containing RBG unit" evidence="2">
    <location>
        <begin position="1143"/>
        <end position="1292"/>
    </location>
</feature>
<feature type="region of interest" description="Disordered" evidence="1">
    <location>
        <begin position="107"/>
        <end position="126"/>
    </location>
</feature>
<dbReference type="STRING" id="35608.A0A2U1N5K7"/>
<sequence length="2473" mass="277319">MSPVKFLFTFLFISIILWLLFIFASKLVAWILSRIIKASVEFKISGWKCLRDVTIKFEKGGIESVSVGEIRFSLRQSLVKLGVGFMSRDPKLQLLISDIEIVTRTSNGSSKKTESRKSRRSRSSPGRGKWMVVANMARFLSISVTDMVVKTPKANVEVKDLGVEISKDGGTKPSILVKLQLLPVIVYLGEPRISFDQSSSFSNGESFNAGSTCFATNDKASAPFVCEEFHLACEFGHDREAGVVVKNVDVSVGEIALNLNEELIASKKSSVTQVDEVLRSNTEYNLAKKQQNKQAALLAVSKYTSFIPEKVYLTMPKLNVRFVHKEHCIVMENNIMGIQLKSVKSRFVEDIGESTRLDLQLDFSEIHLLTEAENSMVDILKLAVMSSVYIPLQPASPIRSEIDVKLGGTQCNLMMRRLKPLMKLSSSKKKKMVLRDENANAVTVPSSGSKAIMWTCTVSAPEMTIVLFNLNGLPIYHGCSQSSHVFANNISSTGTAVHLELGELNLHMADEYQESLRETLFGVETNTGSLLHIAKISLDWGKKDKESAQQDSSKFILVLSVDVTGMGVNLTFKRVQSLLSTALLFKSLLKSSSPSIKTSAQIRGGRSTSGKGLRLIKFNLERCSVNLCSDVGLENEVVNDPKRVNYGSQGGRVLISALADGTPRSAKIASTVSNEHKTVKCIVTLDIYHFSLCLNKEKQSTQVELERARSMYQEYLEDNSSGTKVTLFDMQNAKFVRRAGGLKEIAVCSLFSATDITVRWEPDVHLALVDLGFRLRLLIDNQKHIYGSGDKGDELRKEESLGSLQSEKNKRKKESLFAIDVEMLTVTAEAGDGVEAMIQVQSIFSENARIGVLLEGLSLSFNAAKVFKSGRMQISRIPSVKTESDIKWDWVIQAFDLHICMPYRLQLRALDDSIEEMLRALKLVTAAKTKVIFPFKQDGAKPKKSSSTKFGCVKFYIRKLTADIEEEPLQGWLDEHYQLMKNEARELAVRFSLLDSVTAKGSQSSAVPDEEDSIHKSTFQVGGEEIDVHDASSIEKLKEEIYKQSFRSYYRACQSLVTAEGSGAVQSGFQSGFKLSTSRTSLFSITATELNFSLSAIEGGEAGMIDFVQKLDPVALEYKVPFSRLYGCNLSLETGSLVVQLRNYTYPLLAGTSGKCEGRIVLAQQATPFQPQVLHDVYIGRWRKVQMYRSVSGTTPPMKTYLDLPLLFQKGEISFGVGFEPVLADLSYAFTVALRRANLCVRNPNASNVMPPKKEKSLPWWDDMRNYIHGKTTLCFSESTFNILATTDPYEKSDKLQISSGYMELQHSDGRIFVSAKDFKMFTSSLENLLRNSTIKPPAGASGPFLVAPSFTLEVTMDWECESGNPLNHFLFALPSERLMRDKIYDPFRSTSLSLRWNFSLRPIPSLSQSPSNGYVAFDPALHDQSKLENDSISSPSLNVGPHDFAWLIQFWNLNYNPPQKLRNFSKWPRFGVPRIPRSGNLSLDKVMTEFMFRVDSTPTVLRHMSLDENDPAKGLTFKMTKLKFEMCYSRGKQRYTFESKRDILDLVYQGLDLHMPKVFLNKDDCTSVMQVFNMTRNKLQNPHRRQSSNRRQSERKKAIAAKADPARLSGHSAGAVAKYLEMTYARWRPKWMGDMVYRCGTIAVTRRVVLVLWTEALWTIRNRNAVWSWVGELSKAFAPPKPSPSRQYAQRKLLEGTQMHDKNESLQDDASKSSSTGPGASSSIQKEASGSDPSLTSSSKAESQSFSAIDKHGFDDSDEEGTRRFMVNVIEPQFNLHSDDANVKPLKELAFNSQNITATMTSRQFQVMLDVLTNLLFARLPKPRRSSLPKSAEDDDDIEEESDEVVPDGVEEVELERVNLEEKERARNLLFDDIRKLSLFIDASEDSYSDKEGNLWMITGGRSTLVQRLRKELVNAQKSRKIAAASLRMAMQKAAQIRLMEKEKNKSPSCAMRISLQINKVVWGMLVDGKSFAEAEINDMIYDFDRDYKDVGLARFTTKYFVVRNCLPNAKSDMLLSAWTTSEWGKKVMLRVDAKQGAPKDGNSPIELFQVDIYPLKIHLTETMYRMMWEYFFPEEEQDSQRRQEVWKVSTTSGLRRAKKGSIVNEASASSSQSTKESGGSSRSNPYVVPVTSGSNHSSIHGDTTHALKGQNGKVTALELARSSSFDRTCEESVAESVANELMLQLHSSNFAPSKMEYKDTKTSKTGRSSQEEKKMNKPNDEKRSRPRVMREFHNIKISQVELLVTYEGSRFAVSELRLLMDPFDRVDFNGTWRRLFSRVKKHIIWGVLKSVTGMQGKKFKNKLQGQGKETTVSDIPTTDLILSDSDGGPSGQADHVPITWPKRPPEGAGDGFVTSIKGLFHSQRRRAKAFVLRTMRGDGENDHMAGDWSESDSESPFARQLTITKARKLLRRGTKKFRAKKGIPLQQIDSSLPSSPIETTPYESNSSSESDPYEDFLEYQAAQEKSLPLPP</sequence>
<feature type="compositionally biased region" description="Low complexity" evidence="1">
    <location>
        <begin position="2103"/>
        <end position="2125"/>
    </location>
</feature>
<protein>
    <recommendedName>
        <fullName evidence="2">FMP27/BLTP2/Hobbit GFWDK motif-containing RBG unit domain-containing protein</fullName>
    </recommendedName>
</protein>
<evidence type="ECO:0000313" key="3">
    <source>
        <dbReference type="EMBL" id="PWA68792.1"/>
    </source>
</evidence>
<dbReference type="InterPro" id="IPR019441">
    <property type="entry name" value="FMP27/BLTP2/Hobbit_GFWDK_RBG"/>
</dbReference>
<feature type="compositionally biased region" description="Basic and acidic residues" evidence="1">
    <location>
        <begin position="2211"/>
        <end position="2228"/>
    </location>
</feature>
<feature type="region of interest" description="Disordered" evidence="1">
    <location>
        <begin position="1704"/>
        <end position="1759"/>
    </location>
</feature>
<feature type="compositionally biased region" description="Acidic residues" evidence="1">
    <location>
        <begin position="1834"/>
        <end position="1847"/>
    </location>
</feature>
<dbReference type="PANTHER" id="PTHR15678:SF6">
    <property type="entry name" value="BRIDGE-LIKE LIPID TRANSFER PROTEIN FAMILY MEMBER 2"/>
    <property type="match status" value="1"/>
</dbReference>
<dbReference type="Pfam" id="PF10344">
    <property type="entry name" value="Hobbit"/>
    <property type="match status" value="2"/>
</dbReference>
<proteinExistence type="predicted"/>
<reference evidence="3 4" key="1">
    <citation type="journal article" date="2018" name="Mol. Plant">
        <title>The genome of Artemisia annua provides insight into the evolution of Asteraceae family and artemisinin biosynthesis.</title>
        <authorList>
            <person name="Shen Q."/>
            <person name="Zhang L."/>
            <person name="Liao Z."/>
            <person name="Wang S."/>
            <person name="Yan T."/>
            <person name="Shi P."/>
            <person name="Liu M."/>
            <person name="Fu X."/>
            <person name="Pan Q."/>
            <person name="Wang Y."/>
            <person name="Lv Z."/>
            <person name="Lu X."/>
            <person name="Zhang F."/>
            <person name="Jiang W."/>
            <person name="Ma Y."/>
            <person name="Chen M."/>
            <person name="Hao X."/>
            <person name="Li L."/>
            <person name="Tang Y."/>
            <person name="Lv G."/>
            <person name="Zhou Y."/>
            <person name="Sun X."/>
            <person name="Brodelius P.E."/>
            <person name="Rose J.K.C."/>
            <person name="Tang K."/>
        </authorList>
    </citation>
    <scope>NUCLEOTIDE SEQUENCE [LARGE SCALE GENOMIC DNA]</scope>
    <source>
        <strain evidence="4">cv. Huhao1</strain>
        <tissue evidence="3">Leaf</tissue>
    </source>
</reference>